<keyword evidence="2" id="KW-0472">Membrane</keyword>
<feature type="region of interest" description="Disordered" evidence="1">
    <location>
        <begin position="95"/>
        <end position="186"/>
    </location>
</feature>
<proteinExistence type="predicted"/>
<accession>A0AAP0FA70</accession>
<evidence type="ECO:0000313" key="4">
    <source>
        <dbReference type="Proteomes" id="UP001419268"/>
    </source>
</evidence>
<feature type="compositionally biased region" description="Basic residues" evidence="1">
    <location>
        <begin position="137"/>
        <end position="149"/>
    </location>
</feature>
<evidence type="ECO:0000313" key="3">
    <source>
        <dbReference type="EMBL" id="KAK9105227.1"/>
    </source>
</evidence>
<name>A0AAP0FA70_9MAGN</name>
<dbReference type="Proteomes" id="UP001419268">
    <property type="component" value="Unassembled WGS sequence"/>
</dbReference>
<sequence length="186" mass="20772">MLDQRRFATKQNSVRGSGTGASPISVSGIAAAAGATAAAGIVTVARIRIDAFRLDRRLRDSDSGECGCSGSGQLWRRNITVARIRDWHVSDRRLRQRRRRNRREAMRSSDSNKGGEGRSSLQDGDAVAGDAGDQHRSRGSGRVRRRRRRRQEEEEDEWTDGAQPEKKMTRLVQSDRWRLRGSLSGA</sequence>
<feature type="region of interest" description="Disordered" evidence="1">
    <location>
        <begin position="1"/>
        <end position="22"/>
    </location>
</feature>
<evidence type="ECO:0000256" key="1">
    <source>
        <dbReference type="SAM" id="MobiDB-lite"/>
    </source>
</evidence>
<reference evidence="3 4" key="1">
    <citation type="submission" date="2024-01" db="EMBL/GenBank/DDBJ databases">
        <title>Genome assemblies of Stephania.</title>
        <authorList>
            <person name="Yang L."/>
        </authorList>
    </citation>
    <scope>NUCLEOTIDE SEQUENCE [LARGE SCALE GENOMIC DNA]</scope>
    <source>
        <strain evidence="3">JXDWG</strain>
        <tissue evidence="3">Leaf</tissue>
    </source>
</reference>
<feature type="transmembrane region" description="Helical" evidence="2">
    <location>
        <begin position="24"/>
        <end position="49"/>
    </location>
</feature>
<dbReference type="AlphaFoldDB" id="A0AAP0FA70"/>
<evidence type="ECO:0000256" key="2">
    <source>
        <dbReference type="SAM" id="Phobius"/>
    </source>
</evidence>
<keyword evidence="4" id="KW-1185">Reference proteome</keyword>
<comment type="caution">
    <text evidence="3">The sequence shown here is derived from an EMBL/GenBank/DDBJ whole genome shotgun (WGS) entry which is preliminary data.</text>
</comment>
<gene>
    <name evidence="3" type="ORF">Scep_022071</name>
</gene>
<organism evidence="3 4">
    <name type="scientific">Stephania cephalantha</name>
    <dbReference type="NCBI Taxonomy" id="152367"/>
    <lineage>
        <taxon>Eukaryota</taxon>
        <taxon>Viridiplantae</taxon>
        <taxon>Streptophyta</taxon>
        <taxon>Embryophyta</taxon>
        <taxon>Tracheophyta</taxon>
        <taxon>Spermatophyta</taxon>
        <taxon>Magnoliopsida</taxon>
        <taxon>Ranunculales</taxon>
        <taxon>Menispermaceae</taxon>
        <taxon>Menispermoideae</taxon>
        <taxon>Cissampelideae</taxon>
        <taxon>Stephania</taxon>
    </lineage>
</organism>
<dbReference type="EMBL" id="JBBNAG010000009">
    <property type="protein sequence ID" value="KAK9105227.1"/>
    <property type="molecule type" value="Genomic_DNA"/>
</dbReference>
<feature type="compositionally biased region" description="Basic and acidic residues" evidence="1">
    <location>
        <begin position="163"/>
        <end position="178"/>
    </location>
</feature>
<keyword evidence="2" id="KW-1133">Transmembrane helix</keyword>
<protein>
    <submittedName>
        <fullName evidence="3">Uncharacterized protein</fullName>
    </submittedName>
</protein>
<keyword evidence="2" id="KW-0812">Transmembrane</keyword>